<dbReference type="CDD" id="cd18097">
    <property type="entry name" value="SpoU-like"/>
    <property type="match status" value="1"/>
</dbReference>
<dbReference type="InterPro" id="IPR033671">
    <property type="entry name" value="TrmH"/>
</dbReference>
<evidence type="ECO:0000256" key="3">
    <source>
        <dbReference type="ARBA" id="ARBA00022679"/>
    </source>
</evidence>
<dbReference type="RefSeq" id="WP_083522523.1">
    <property type="nucleotide sequence ID" value="NZ_DF967972.1"/>
</dbReference>
<dbReference type="GO" id="GO:0002938">
    <property type="term" value="P:tRNA guanine ribose methylation"/>
    <property type="evidence" value="ECO:0007669"/>
    <property type="project" value="TreeGrafter"/>
</dbReference>
<organism evidence="8">
    <name type="scientific">Longilinea arvoryzae</name>
    <dbReference type="NCBI Taxonomy" id="360412"/>
    <lineage>
        <taxon>Bacteria</taxon>
        <taxon>Bacillati</taxon>
        <taxon>Chloroflexota</taxon>
        <taxon>Anaerolineae</taxon>
        <taxon>Anaerolineales</taxon>
        <taxon>Anaerolineaceae</taxon>
        <taxon>Longilinea</taxon>
    </lineage>
</organism>
<dbReference type="PANTHER" id="PTHR43453:SF1">
    <property type="entry name" value="TRNA_RRNA METHYLTRANSFERASE SPOU TYPE DOMAIN-CONTAINING PROTEIN"/>
    <property type="match status" value="1"/>
</dbReference>
<keyword evidence="4" id="KW-0949">S-adenosyl-L-methionine</keyword>
<dbReference type="InterPro" id="IPR001537">
    <property type="entry name" value="SpoU_MeTrfase"/>
</dbReference>
<evidence type="ECO:0000256" key="4">
    <source>
        <dbReference type="ARBA" id="ARBA00022691"/>
    </source>
</evidence>
<keyword evidence="6" id="KW-0694">RNA-binding</keyword>
<evidence type="ECO:0000256" key="2">
    <source>
        <dbReference type="ARBA" id="ARBA00022603"/>
    </source>
</evidence>
<dbReference type="EMBL" id="DF967972">
    <property type="protein sequence ID" value="GAP14587.1"/>
    <property type="molecule type" value="Genomic_DNA"/>
</dbReference>
<dbReference type="PANTHER" id="PTHR43453">
    <property type="entry name" value="RRNA METHYLASE-LIKE"/>
    <property type="match status" value="1"/>
</dbReference>
<dbReference type="STRING" id="360412.LARV_02360"/>
<evidence type="ECO:0000259" key="7">
    <source>
        <dbReference type="Pfam" id="PF00588"/>
    </source>
</evidence>
<keyword evidence="3" id="KW-0808">Transferase</keyword>
<dbReference type="Pfam" id="PF00588">
    <property type="entry name" value="SpoU_methylase"/>
    <property type="match status" value="1"/>
</dbReference>
<dbReference type="GO" id="GO:0008173">
    <property type="term" value="F:RNA methyltransferase activity"/>
    <property type="evidence" value="ECO:0007669"/>
    <property type="project" value="InterPro"/>
</dbReference>
<dbReference type="Proteomes" id="UP000055060">
    <property type="component" value="Unassembled WGS sequence"/>
</dbReference>
<gene>
    <name evidence="8" type="ORF">LARV_02360</name>
</gene>
<accession>A0A0S7BKU2</accession>
<keyword evidence="9" id="KW-1185">Reference proteome</keyword>
<evidence type="ECO:0000256" key="6">
    <source>
        <dbReference type="ARBA" id="ARBA00022884"/>
    </source>
</evidence>
<proteinExistence type="predicted"/>
<evidence type="ECO:0000256" key="5">
    <source>
        <dbReference type="ARBA" id="ARBA00022694"/>
    </source>
</evidence>
<feature type="domain" description="tRNA/rRNA methyltransferase SpoU type" evidence="7">
    <location>
        <begin position="60"/>
        <end position="202"/>
    </location>
</feature>
<protein>
    <submittedName>
        <fullName evidence="8">rRNA methylase</fullName>
    </submittedName>
</protein>
<evidence type="ECO:0000313" key="9">
    <source>
        <dbReference type="Proteomes" id="UP000055060"/>
    </source>
</evidence>
<dbReference type="SUPFAM" id="SSF75217">
    <property type="entry name" value="alpha/beta knot"/>
    <property type="match status" value="1"/>
</dbReference>
<dbReference type="AlphaFoldDB" id="A0A0S7BKU2"/>
<dbReference type="InterPro" id="IPR029026">
    <property type="entry name" value="tRNA_m1G_MTases_N"/>
</dbReference>
<name>A0A0S7BKU2_9CHLR</name>
<dbReference type="Gene3D" id="3.40.1280.10">
    <property type="match status" value="1"/>
</dbReference>
<dbReference type="InterPro" id="IPR029028">
    <property type="entry name" value="Alpha/beta_knot_MTases"/>
</dbReference>
<dbReference type="GO" id="GO:0000049">
    <property type="term" value="F:tRNA binding"/>
    <property type="evidence" value="ECO:0007669"/>
    <property type="project" value="UniProtKB-KW"/>
</dbReference>
<dbReference type="OrthoDB" id="9794400at2"/>
<sequence>MPSTLFFECSNPDCGFRFPAPPGMAACPRCGSLLRLVPDTSDLATVNPRDEITASHPLEALLDNIRSTYNVGAMFRTSDGAGLTHLHLCGTSPTPENPRVGKTALGAEFSVPWTWHANGLLAAQQIKAQGKKLWALEIGPNSTSIFQAAVTLPDGPLCLVVGNEVSGIDPGILALCDARVWIPMQGYKRSLNVAIAFGIAVYTLRYTPQVHTMW</sequence>
<keyword evidence="2 8" id="KW-0489">Methyltransferase</keyword>
<reference evidence="8" key="1">
    <citation type="submission" date="2015-07" db="EMBL/GenBank/DDBJ databases">
        <title>Draft Genome Sequences of Anaerolinea thermolimosa IMO-1, Bellilinea caldifistulae GOMI-1, Leptolinea tardivitalis YMTK-2, Levilinea saccharolytica KIBI-1,Longilinea arvoryzae KOME-1, Previously Described as Members of the Anaerolineaceae (Chloroflexi).</title>
        <authorList>
            <person name="Sekiguchi Y."/>
            <person name="Ohashi A."/>
            <person name="Matsuura N."/>
            <person name="Tourlousse M.D."/>
        </authorList>
    </citation>
    <scope>NUCLEOTIDE SEQUENCE [LARGE SCALE GENOMIC DNA]</scope>
    <source>
        <strain evidence="8">KOME-1</strain>
    </source>
</reference>
<keyword evidence="1" id="KW-0820">tRNA-binding</keyword>
<evidence type="ECO:0000313" key="8">
    <source>
        <dbReference type="EMBL" id="GAP14587.1"/>
    </source>
</evidence>
<evidence type="ECO:0000256" key="1">
    <source>
        <dbReference type="ARBA" id="ARBA00022555"/>
    </source>
</evidence>
<keyword evidence="5" id="KW-0819">tRNA processing</keyword>